<dbReference type="InterPro" id="IPR002178">
    <property type="entry name" value="PTS_EIIA_type-2_dom"/>
</dbReference>
<dbReference type="Pfam" id="PF00359">
    <property type="entry name" value="PTS_EIIA_2"/>
    <property type="match status" value="1"/>
</dbReference>
<dbReference type="PANTHER" id="PTHR47738:SF2">
    <property type="entry name" value="PTS SYSTEM FRUCTOSE-LIKE EIIA COMPONENT"/>
    <property type="match status" value="1"/>
</dbReference>
<dbReference type="PROSITE" id="PS00372">
    <property type="entry name" value="PTS_EIIA_TYPE_2_HIS"/>
    <property type="match status" value="1"/>
</dbReference>
<keyword evidence="3" id="KW-1185">Reference proteome</keyword>
<protein>
    <submittedName>
        <fullName evidence="2">PTS sugar transporter subunit IIA</fullName>
    </submittedName>
</protein>
<evidence type="ECO:0000259" key="1">
    <source>
        <dbReference type="PROSITE" id="PS51094"/>
    </source>
</evidence>
<dbReference type="OrthoDB" id="95460at2"/>
<keyword evidence="2" id="KW-0813">Transport</keyword>
<organism evidence="2 3">
    <name type="scientific">Paucilactobacillus nenjiangensis</name>
    <dbReference type="NCBI Taxonomy" id="1296540"/>
    <lineage>
        <taxon>Bacteria</taxon>
        <taxon>Bacillati</taxon>
        <taxon>Bacillota</taxon>
        <taxon>Bacilli</taxon>
        <taxon>Lactobacillales</taxon>
        <taxon>Lactobacillaceae</taxon>
        <taxon>Paucilactobacillus</taxon>
    </lineage>
</organism>
<dbReference type="Proteomes" id="UP000325295">
    <property type="component" value="Chromosome"/>
</dbReference>
<dbReference type="InterPro" id="IPR016152">
    <property type="entry name" value="PTrfase/Anion_transptr"/>
</dbReference>
<evidence type="ECO:0000313" key="3">
    <source>
        <dbReference type="Proteomes" id="UP000325295"/>
    </source>
</evidence>
<dbReference type="PANTHER" id="PTHR47738">
    <property type="entry name" value="PTS SYSTEM FRUCTOSE-LIKE EIIA COMPONENT-RELATED"/>
    <property type="match status" value="1"/>
</dbReference>
<gene>
    <name evidence="2" type="ORF">F0161_06490</name>
</gene>
<dbReference type="CDD" id="cd00211">
    <property type="entry name" value="PTS_IIA_fru"/>
    <property type="match status" value="1"/>
</dbReference>
<proteinExistence type="predicted"/>
<dbReference type="InterPro" id="IPR051541">
    <property type="entry name" value="PTS_SugarTrans_NitroReg"/>
</dbReference>
<dbReference type="SUPFAM" id="SSF55804">
    <property type="entry name" value="Phoshotransferase/anion transport protein"/>
    <property type="match status" value="1"/>
</dbReference>
<dbReference type="Gene3D" id="3.40.930.10">
    <property type="entry name" value="Mannitol-specific EII, Chain A"/>
    <property type="match status" value="1"/>
</dbReference>
<keyword evidence="2" id="KW-0762">Sugar transport</keyword>
<dbReference type="PROSITE" id="PS51094">
    <property type="entry name" value="PTS_EIIA_TYPE_2"/>
    <property type="match status" value="1"/>
</dbReference>
<sequence length="144" mass="15286">MTTEQIISEDNILVNLRAKNKLEIITALVDSLVASGKLIDNVSTLEAICARENEGITGIGNGIAIPHGQSEEVNSPCVAVATLSNPIDWGSIDENPVAVVFLFVDPLGGKLTQVSEIMHLLGNDESLRLLKAANSVEDVLNALK</sequence>
<dbReference type="AlphaFoldDB" id="A0A5P1X140"/>
<name>A0A5P1X140_9LACO</name>
<dbReference type="KEGG" id="lnn:F0161_06490"/>
<accession>A0A5P1X140</accession>
<dbReference type="RefSeq" id="WP_150204081.1">
    <property type="nucleotide sequence ID" value="NZ_CP043939.1"/>
</dbReference>
<evidence type="ECO:0000313" key="2">
    <source>
        <dbReference type="EMBL" id="QER67536.1"/>
    </source>
</evidence>
<reference evidence="2 3" key="1">
    <citation type="submission" date="2019-09" db="EMBL/GenBank/DDBJ databases">
        <title>Complete Genome Sequence of Lactobacillus nenjiangensis SH-Y15, isolated from sauerkraut.</title>
        <authorList>
            <person name="Yang H."/>
        </authorList>
    </citation>
    <scope>NUCLEOTIDE SEQUENCE [LARGE SCALE GENOMIC DNA]</scope>
    <source>
        <strain evidence="2 3">SH-Y15</strain>
    </source>
</reference>
<dbReference type="EMBL" id="CP043939">
    <property type="protein sequence ID" value="QER67536.1"/>
    <property type="molecule type" value="Genomic_DNA"/>
</dbReference>
<feature type="domain" description="PTS EIIA type-2" evidence="1">
    <location>
        <begin position="5"/>
        <end position="144"/>
    </location>
</feature>